<dbReference type="PROSITE" id="PS51272">
    <property type="entry name" value="SLH"/>
    <property type="match status" value="3"/>
</dbReference>
<sequence>MVKKTMAALFSTVLLLSSFAMQPEAADAASPEDIEAEAREHLGTPYSYGGTTPSGFDCSGFTSYVFGKNGVDLPRTAAAQYNAGKSVSKGNLQTGDLVFFTHGSGIQHNGIYIGDNQFIHASSSRGIMISSINDPYYWGDRYVGAKRVLSDQSGEKATTSAVKSETLEKLPAGEYHDVEEGYWAYGSITKLGKEGIVSGYQNSTFEPSDSITREQAATILMKALDLERTGGDTGFSDVSSDNAHATAIKAVSEAGYINGNQQNEFMPDEPMTRQQMAVVFYRAFDLKGTSYDGSFTDVGNNHRYHKQIQALAGAGITTGNAEGEFEPGRETTRAHFSVFLDSALEQ</sequence>
<protein>
    <submittedName>
        <fullName evidence="9">S-layer homology domain-containing protein</fullName>
    </submittedName>
</protein>
<dbReference type="RefSeq" id="WP_212634983.1">
    <property type="nucleotide sequence ID" value="NZ_FOXD01000032.1"/>
</dbReference>
<dbReference type="Pfam" id="PF00395">
    <property type="entry name" value="SLH"/>
    <property type="match status" value="3"/>
</dbReference>
<organism evidence="9 10">
    <name type="scientific">Salibacterium halotolerans</name>
    <dbReference type="NCBI Taxonomy" id="1884432"/>
    <lineage>
        <taxon>Bacteria</taxon>
        <taxon>Bacillati</taxon>
        <taxon>Bacillota</taxon>
        <taxon>Bacilli</taxon>
        <taxon>Bacillales</taxon>
        <taxon>Bacillaceae</taxon>
    </lineage>
</organism>
<dbReference type="SUPFAM" id="SSF54001">
    <property type="entry name" value="Cysteine proteinases"/>
    <property type="match status" value="1"/>
</dbReference>
<evidence type="ECO:0000256" key="4">
    <source>
        <dbReference type="ARBA" id="ARBA00022801"/>
    </source>
</evidence>
<dbReference type="InterPro" id="IPR051202">
    <property type="entry name" value="Peptidase_C40"/>
</dbReference>
<evidence type="ECO:0000313" key="10">
    <source>
        <dbReference type="Proteomes" id="UP000198892"/>
    </source>
</evidence>
<reference evidence="10" key="1">
    <citation type="submission" date="2016-10" db="EMBL/GenBank/DDBJ databases">
        <authorList>
            <person name="Varghese N."/>
            <person name="Submissions S."/>
        </authorList>
    </citation>
    <scope>NUCLEOTIDE SEQUENCE [LARGE SCALE GENOMIC DNA]</scope>
    <source>
        <strain evidence="10">S7</strain>
    </source>
</reference>
<dbReference type="GO" id="GO:0008234">
    <property type="term" value="F:cysteine-type peptidase activity"/>
    <property type="evidence" value="ECO:0007669"/>
    <property type="project" value="UniProtKB-KW"/>
</dbReference>
<dbReference type="Proteomes" id="UP000198892">
    <property type="component" value="Unassembled WGS sequence"/>
</dbReference>
<evidence type="ECO:0000256" key="3">
    <source>
        <dbReference type="ARBA" id="ARBA00022729"/>
    </source>
</evidence>
<feature type="signal peptide" evidence="6">
    <location>
        <begin position="1"/>
        <end position="22"/>
    </location>
</feature>
<dbReference type="EMBL" id="FOXD01000032">
    <property type="protein sequence ID" value="SFQ36337.1"/>
    <property type="molecule type" value="Genomic_DNA"/>
</dbReference>
<name>A0A1I5XX98_9BACI</name>
<evidence type="ECO:0000256" key="5">
    <source>
        <dbReference type="ARBA" id="ARBA00022807"/>
    </source>
</evidence>
<evidence type="ECO:0000259" key="8">
    <source>
        <dbReference type="PROSITE" id="PS51935"/>
    </source>
</evidence>
<dbReference type="AlphaFoldDB" id="A0A1I5XX98"/>
<evidence type="ECO:0000256" key="1">
    <source>
        <dbReference type="ARBA" id="ARBA00007074"/>
    </source>
</evidence>
<evidence type="ECO:0000313" key="9">
    <source>
        <dbReference type="EMBL" id="SFQ36337.1"/>
    </source>
</evidence>
<feature type="domain" description="SLH" evidence="7">
    <location>
        <begin position="295"/>
        <end position="346"/>
    </location>
</feature>
<dbReference type="GO" id="GO:0006508">
    <property type="term" value="P:proteolysis"/>
    <property type="evidence" value="ECO:0007669"/>
    <property type="project" value="UniProtKB-KW"/>
</dbReference>
<dbReference type="InterPro" id="IPR038765">
    <property type="entry name" value="Papain-like_cys_pep_sf"/>
</dbReference>
<dbReference type="Pfam" id="PF00877">
    <property type="entry name" value="NLPC_P60"/>
    <property type="match status" value="1"/>
</dbReference>
<dbReference type="PANTHER" id="PTHR47053:SF1">
    <property type="entry name" value="MUREIN DD-ENDOPEPTIDASE MEPH-RELATED"/>
    <property type="match status" value="1"/>
</dbReference>
<dbReference type="InterPro" id="IPR001119">
    <property type="entry name" value="SLH_dom"/>
</dbReference>
<feature type="chain" id="PRO_5039669541" evidence="6">
    <location>
        <begin position="23"/>
        <end position="346"/>
    </location>
</feature>
<evidence type="ECO:0000256" key="6">
    <source>
        <dbReference type="SAM" id="SignalP"/>
    </source>
</evidence>
<keyword evidence="10" id="KW-1185">Reference proteome</keyword>
<dbReference type="Gene3D" id="3.90.1720.10">
    <property type="entry name" value="endopeptidase domain like (from Nostoc punctiforme)"/>
    <property type="match status" value="1"/>
</dbReference>
<dbReference type="PROSITE" id="PS51935">
    <property type="entry name" value="NLPC_P60"/>
    <property type="match status" value="1"/>
</dbReference>
<proteinExistence type="inferred from homology"/>
<feature type="domain" description="SLH" evidence="7">
    <location>
        <begin position="171"/>
        <end position="234"/>
    </location>
</feature>
<feature type="domain" description="SLH" evidence="7">
    <location>
        <begin position="235"/>
        <end position="294"/>
    </location>
</feature>
<keyword evidence="2" id="KW-0645">Protease</keyword>
<keyword evidence="3 6" id="KW-0732">Signal</keyword>
<feature type="domain" description="NlpC/P60" evidence="8">
    <location>
        <begin position="28"/>
        <end position="149"/>
    </location>
</feature>
<accession>A0A1I5XX98</accession>
<comment type="similarity">
    <text evidence="1">Belongs to the peptidase C40 family.</text>
</comment>
<keyword evidence="4" id="KW-0378">Hydrolase</keyword>
<gene>
    <name evidence="9" type="ORF">SAMN05518683_13222</name>
</gene>
<keyword evidence="5" id="KW-0788">Thiol protease</keyword>
<evidence type="ECO:0000256" key="2">
    <source>
        <dbReference type="ARBA" id="ARBA00022670"/>
    </source>
</evidence>
<evidence type="ECO:0000259" key="7">
    <source>
        <dbReference type="PROSITE" id="PS51272"/>
    </source>
</evidence>
<dbReference type="STRING" id="1884432.SAMN05518683_13222"/>
<dbReference type="InterPro" id="IPR000064">
    <property type="entry name" value="NLP_P60_dom"/>
</dbReference>
<dbReference type="PANTHER" id="PTHR47053">
    <property type="entry name" value="MUREIN DD-ENDOPEPTIDASE MEPH-RELATED"/>
    <property type="match status" value="1"/>
</dbReference>